<organism evidence="2">
    <name type="scientific">marine metagenome</name>
    <dbReference type="NCBI Taxonomy" id="408172"/>
    <lineage>
        <taxon>unclassified sequences</taxon>
        <taxon>metagenomes</taxon>
        <taxon>ecological metagenomes</taxon>
    </lineage>
</organism>
<keyword evidence="1" id="KW-1133">Transmembrane helix</keyword>
<keyword evidence="1" id="KW-0472">Membrane</keyword>
<accession>A0A382IH03</accession>
<gene>
    <name evidence="2" type="ORF">METZ01_LOCUS251760</name>
</gene>
<evidence type="ECO:0000313" key="2">
    <source>
        <dbReference type="EMBL" id="SVB98906.1"/>
    </source>
</evidence>
<name>A0A382IH03_9ZZZZ</name>
<dbReference type="EMBL" id="UINC01067334">
    <property type="protein sequence ID" value="SVB98906.1"/>
    <property type="molecule type" value="Genomic_DNA"/>
</dbReference>
<evidence type="ECO:0000256" key="1">
    <source>
        <dbReference type="SAM" id="Phobius"/>
    </source>
</evidence>
<reference evidence="2" key="1">
    <citation type="submission" date="2018-05" db="EMBL/GenBank/DDBJ databases">
        <authorList>
            <person name="Lanie J.A."/>
            <person name="Ng W.-L."/>
            <person name="Kazmierczak K.M."/>
            <person name="Andrzejewski T.M."/>
            <person name="Davidsen T.M."/>
            <person name="Wayne K.J."/>
            <person name="Tettelin H."/>
            <person name="Glass J.I."/>
            <person name="Rusch D."/>
            <person name="Podicherti R."/>
            <person name="Tsui H.-C.T."/>
            <person name="Winkler M.E."/>
        </authorList>
    </citation>
    <scope>NUCLEOTIDE SEQUENCE</scope>
</reference>
<feature type="transmembrane region" description="Helical" evidence="1">
    <location>
        <begin position="12"/>
        <end position="30"/>
    </location>
</feature>
<proteinExistence type="predicted"/>
<feature type="non-terminal residue" evidence="2">
    <location>
        <position position="41"/>
    </location>
</feature>
<protein>
    <submittedName>
        <fullName evidence="2">Uncharacterized protein</fullName>
    </submittedName>
</protein>
<keyword evidence="1" id="KW-0812">Transmembrane</keyword>
<sequence>MLTSLSNQSWILQLILWVPIIGAIHVLAGARERAKAISFIW</sequence>
<dbReference type="AlphaFoldDB" id="A0A382IH03"/>